<dbReference type="FunFam" id="2.40.10.10:FF:000039">
    <property type="entry name" value="Brain-specific serine protease 4"/>
    <property type="match status" value="1"/>
</dbReference>
<keyword evidence="1" id="KW-1015">Disulfide bond</keyword>
<name>A0A1S3G8Z7_DIPOR</name>
<dbReference type="SMART" id="SM00020">
    <property type="entry name" value="Tryp_SPc"/>
    <property type="match status" value="1"/>
</dbReference>
<accession>A0A1S3G8Z7</accession>
<feature type="domain" description="Peptidase S1" evidence="4">
    <location>
        <begin position="74"/>
        <end position="312"/>
    </location>
</feature>
<keyword evidence="2 6" id="KW-0645">Protease</keyword>
<dbReference type="InterPro" id="IPR001314">
    <property type="entry name" value="Peptidase_S1A"/>
</dbReference>
<reference evidence="6" key="1">
    <citation type="submission" date="2025-08" db="UniProtKB">
        <authorList>
            <consortium name="RefSeq"/>
        </authorList>
    </citation>
    <scope>IDENTIFICATION</scope>
    <source>
        <tissue evidence="6">Kidney</tissue>
    </source>
</reference>
<dbReference type="RefSeq" id="XP_012885165.1">
    <property type="nucleotide sequence ID" value="XM_013029711.1"/>
</dbReference>
<evidence type="ECO:0000313" key="6">
    <source>
        <dbReference type="RefSeq" id="XP_012885165.1"/>
    </source>
</evidence>
<dbReference type="PRINTS" id="PR00722">
    <property type="entry name" value="CHYMOTRYPSIN"/>
</dbReference>
<dbReference type="STRING" id="10020.ENSDORP00000009781"/>
<dbReference type="Pfam" id="PF00089">
    <property type="entry name" value="Trypsin"/>
    <property type="match status" value="1"/>
</dbReference>
<dbReference type="CTD" id="345062"/>
<dbReference type="InterPro" id="IPR018114">
    <property type="entry name" value="TRYPSIN_HIS"/>
</dbReference>
<dbReference type="PROSITE" id="PS00135">
    <property type="entry name" value="TRYPSIN_SER"/>
    <property type="match status" value="1"/>
</dbReference>
<dbReference type="FunCoup" id="A0A1S3G8Z7">
    <property type="interactions" value="112"/>
</dbReference>
<dbReference type="InParanoid" id="A0A1S3G8Z7"/>
<dbReference type="GeneID" id="105995837"/>
<evidence type="ECO:0000256" key="3">
    <source>
        <dbReference type="SAM" id="MobiDB-lite"/>
    </source>
</evidence>
<evidence type="ECO:0000259" key="4">
    <source>
        <dbReference type="PROSITE" id="PS50240"/>
    </source>
</evidence>
<feature type="non-terminal residue" evidence="6">
    <location>
        <position position="1"/>
    </location>
</feature>
<feature type="region of interest" description="Disordered" evidence="3">
    <location>
        <begin position="1"/>
        <end position="43"/>
    </location>
</feature>
<keyword evidence="5" id="KW-1185">Reference proteome</keyword>
<gene>
    <name evidence="6" type="primary">Prss48</name>
</gene>
<dbReference type="Proteomes" id="UP000081671">
    <property type="component" value="Unplaced"/>
</dbReference>
<dbReference type="InterPro" id="IPR009003">
    <property type="entry name" value="Peptidase_S1_PA"/>
</dbReference>
<dbReference type="Gene3D" id="2.40.10.10">
    <property type="entry name" value="Trypsin-like serine proteases"/>
    <property type="match status" value="1"/>
</dbReference>
<dbReference type="PROSITE" id="PS00134">
    <property type="entry name" value="TRYPSIN_HIS"/>
    <property type="match status" value="1"/>
</dbReference>
<keyword evidence="2" id="KW-0378">Hydrolase</keyword>
<dbReference type="GO" id="GO:0006508">
    <property type="term" value="P:proteolysis"/>
    <property type="evidence" value="ECO:0007669"/>
    <property type="project" value="UniProtKB-KW"/>
</dbReference>
<dbReference type="OrthoDB" id="10002959at2759"/>
<dbReference type="PANTHER" id="PTHR24253">
    <property type="entry name" value="TRANSMEMBRANE PROTEASE SERINE"/>
    <property type="match status" value="1"/>
</dbReference>
<evidence type="ECO:0000256" key="2">
    <source>
        <dbReference type="RuleBase" id="RU363034"/>
    </source>
</evidence>
<dbReference type="InterPro" id="IPR043504">
    <property type="entry name" value="Peptidase_S1_PA_chymotrypsin"/>
</dbReference>
<dbReference type="PANTHER" id="PTHR24253:SF162">
    <property type="entry name" value="SERINE PROTEASE 48"/>
    <property type="match status" value="1"/>
</dbReference>
<dbReference type="AlphaFoldDB" id="A0A1S3G8Z7"/>
<organism evidence="5 6">
    <name type="scientific">Dipodomys ordii</name>
    <name type="common">Ord's kangaroo rat</name>
    <dbReference type="NCBI Taxonomy" id="10020"/>
    <lineage>
        <taxon>Eukaryota</taxon>
        <taxon>Metazoa</taxon>
        <taxon>Chordata</taxon>
        <taxon>Craniata</taxon>
        <taxon>Vertebrata</taxon>
        <taxon>Euteleostomi</taxon>
        <taxon>Mammalia</taxon>
        <taxon>Eutheria</taxon>
        <taxon>Euarchontoglires</taxon>
        <taxon>Glires</taxon>
        <taxon>Rodentia</taxon>
        <taxon>Castorimorpha</taxon>
        <taxon>Heteromyidae</taxon>
        <taxon>Dipodomyinae</taxon>
        <taxon>Dipodomys</taxon>
    </lineage>
</organism>
<dbReference type="PROSITE" id="PS50240">
    <property type="entry name" value="TRYPSIN_DOM"/>
    <property type="match status" value="1"/>
</dbReference>
<protein>
    <submittedName>
        <fullName evidence="6">Serine protease 48</fullName>
    </submittedName>
</protein>
<dbReference type="InterPro" id="IPR001254">
    <property type="entry name" value="Trypsin_dom"/>
</dbReference>
<dbReference type="InterPro" id="IPR033116">
    <property type="entry name" value="TRYPSIN_SER"/>
</dbReference>
<dbReference type="KEGG" id="dord:105995837"/>
<dbReference type="SUPFAM" id="SSF50494">
    <property type="entry name" value="Trypsin-like serine proteases"/>
    <property type="match status" value="1"/>
</dbReference>
<proteinExistence type="predicted"/>
<sequence>FRSSQPQAGGGSRRPVTENVRGRSQPPCPRGGRRPDPTCGGGRRKAAGGFSLCSVPKKKDLQSVCGQPVFSSRIIGGQDAAIRRWPWQVSLHLDRAPICGGSLISKNWILTAAHCLPKTSAYSYSVWLGSLKADASNKGKVYYVSRIVIHPKYDGSNADIALLRLSSQVTFSADILPICLPSTSKQLKIPASCWVTGWGLVKENAGDNYPHTLQEAEVPVFTRQECEQLYNPIGGFLPALESVIKEDMICAGDIINKKDSCKGDSGGPLSCHIGGIWIQIGVVSWGVQCGQRLPGVYTSVIYYQQWINDTASRAAVLGANDPDSFDFLFPMILLSLALLGPFWAFGPNIPGE</sequence>
<evidence type="ECO:0000256" key="1">
    <source>
        <dbReference type="ARBA" id="ARBA00023157"/>
    </source>
</evidence>
<dbReference type="CDD" id="cd00190">
    <property type="entry name" value="Tryp_SPc"/>
    <property type="match status" value="1"/>
</dbReference>
<evidence type="ECO:0000313" key="5">
    <source>
        <dbReference type="Proteomes" id="UP000081671"/>
    </source>
</evidence>
<dbReference type="GO" id="GO:0004252">
    <property type="term" value="F:serine-type endopeptidase activity"/>
    <property type="evidence" value="ECO:0007669"/>
    <property type="project" value="InterPro"/>
</dbReference>
<keyword evidence="2" id="KW-0720">Serine protease</keyword>